<dbReference type="PROSITE" id="PS00893">
    <property type="entry name" value="NUDIX_BOX"/>
    <property type="match status" value="1"/>
</dbReference>
<dbReference type="PRINTS" id="PR01404">
    <property type="entry name" value="NPPPHYDRLASE"/>
</dbReference>
<evidence type="ECO:0000259" key="3">
    <source>
        <dbReference type="PROSITE" id="PS51462"/>
    </source>
</evidence>
<dbReference type="CDD" id="cd04664">
    <property type="entry name" value="NUDIX_DHNTPase_like"/>
    <property type="match status" value="1"/>
</dbReference>
<evidence type="ECO:0000256" key="2">
    <source>
        <dbReference type="ARBA" id="ARBA00022801"/>
    </source>
</evidence>
<protein>
    <submittedName>
        <fullName evidence="4">Dihydroneopterin triphosphate diphosphatase</fullName>
    </submittedName>
</protein>
<proteinExistence type="predicted"/>
<sequence>MLQSATGKRPVSVLVVIYTDAGEFLLLNRVRPPHFWQSVTGSLLAGESPRSAALRELKEETGLIGAAGLVDLRQSRLFPIKPAWRARYRPGVCFNREHWFALRLPGRRRIRLAADEHSGCRWLRAGEAARLTGSWTNRDAIRLLASCAPSA</sequence>
<keyword evidence="5" id="KW-1185">Reference proteome</keyword>
<dbReference type="Proteomes" id="UP000748752">
    <property type="component" value="Unassembled WGS sequence"/>
</dbReference>
<dbReference type="PANTHER" id="PTHR21340">
    <property type="entry name" value="DIADENOSINE 5,5-P1,P4-TETRAPHOSPHATE PYROPHOSPHOHYDROLASE MUTT"/>
    <property type="match status" value="1"/>
</dbReference>
<name>A0ABS1CK79_9GAMM</name>
<dbReference type="EMBL" id="NRRV01000044">
    <property type="protein sequence ID" value="MBK1632305.1"/>
    <property type="molecule type" value="Genomic_DNA"/>
</dbReference>
<comment type="cofactor">
    <cofactor evidence="1">
        <name>Mg(2+)</name>
        <dbReference type="ChEBI" id="CHEBI:18420"/>
    </cofactor>
</comment>
<dbReference type="InterPro" id="IPR000086">
    <property type="entry name" value="NUDIX_hydrolase_dom"/>
</dbReference>
<dbReference type="PANTHER" id="PTHR21340:SF0">
    <property type="entry name" value="BIS(5'-NUCLEOSYL)-TETRAPHOSPHATASE [ASYMMETRICAL]"/>
    <property type="match status" value="1"/>
</dbReference>
<organism evidence="4 5">
    <name type="scientific">Thiohalocapsa halophila</name>
    <dbReference type="NCBI Taxonomy" id="69359"/>
    <lineage>
        <taxon>Bacteria</taxon>
        <taxon>Pseudomonadati</taxon>
        <taxon>Pseudomonadota</taxon>
        <taxon>Gammaproteobacteria</taxon>
        <taxon>Chromatiales</taxon>
        <taxon>Chromatiaceae</taxon>
        <taxon>Thiohalocapsa</taxon>
    </lineage>
</organism>
<reference evidence="4 5" key="1">
    <citation type="journal article" date="2020" name="Microorganisms">
        <title>Osmotic Adaptation and Compatible Solute Biosynthesis of Phototrophic Bacteria as Revealed from Genome Analyses.</title>
        <authorList>
            <person name="Imhoff J.F."/>
            <person name="Rahn T."/>
            <person name="Kunzel S."/>
            <person name="Keller A."/>
            <person name="Neulinger S.C."/>
        </authorList>
    </citation>
    <scope>NUCLEOTIDE SEQUENCE [LARGE SCALE GENOMIC DNA]</scope>
    <source>
        <strain evidence="4 5">DSM 6210</strain>
    </source>
</reference>
<dbReference type="Gene3D" id="3.90.79.10">
    <property type="entry name" value="Nucleoside Triphosphate Pyrophosphohydrolase"/>
    <property type="match status" value="1"/>
</dbReference>
<dbReference type="PROSITE" id="PS51462">
    <property type="entry name" value="NUDIX"/>
    <property type="match status" value="1"/>
</dbReference>
<dbReference type="Pfam" id="PF00293">
    <property type="entry name" value="NUDIX"/>
    <property type="match status" value="1"/>
</dbReference>
<keyword evidence="2" id="KW-0378">Hydrolase</keyword>
<dbReference type="InterPro" id="IPR051325">
    <property type="entry name" value="Nudix_hydrolase_domain"/>
</dbReference>
<evidence type="ECO:0000313" key="5">
    <source>
        <dbReference type="Proteomes" id="UP000748752"/>
    </source>
</evidence>
<dbReference type="SUPFAM" id="SSF55811">
    <property type="entry name" value="Nudix"/>
    <property type="match status" value="1"/>
</dbReference>
<dbReference type="RefSeq" id="WP_200239759.1">
    <property type="nucleotide sequence ID" value="NZ_NRRV01000044.1"/>
</dbReference>
<evidence type="ECO:0000313" key="4">
    <source>
        <dbReference type="EMBL" id="MBK1632305.1"/>
    </source>
</evidence>
<comment type="caution">
    <text evidence="4">The sequence shown here is derived from an EMBL/GenBank/DDBJ whole genome shotgun (WGS) entry which is preliminary data.</text>
</comment>
<gene>
    <name evidence="4" type="ORF">CKO31_16485</name>
</gene>
<evidence type="ECO:0000256" key="1">
    <source>
        <dbReference type="ARBA" id="ARBA00001946"/>
    </source>
</evidence>
<dbReference type="NCBIfam" id="NF006961">
    <property type="entry name" value="PRK09438.1"/>
    <property type="match status" value="1"/>
</dbReference>
<accession>A0ABS1CK79</accession>
<dbReference type="InterPro" id="IPR003564">
    <property type="entry name" value="DHNTPase"/>
</dbReference>
<dbReference type="InterPro" id="IPR015797">
    <property type="entry name" value="NUDIX_hydrolase-like_dom_sf"/>
</dbReference>
<dbReference type="InterPro" id="IPR020084">
    <property type="entry name" value="NUDIX_hydrolase_CS"/>
</dbReference>
<feature type="domain" description="Nudix hydrolase" evidence="3">
    <location>
        <begin position="8"/>
        <end position="145"/>
    </location>
</feature>